<feature type="transmembrane region" description="Helical" evidence="14">
    <location>
        <begin position="146"/>
        <end position="168"/>
    </location>
</feature>
<keyword evidence="6" id="KW-1003">Cell membrane</keyword>
<keyword evidence="7 14" id="KW-0812">Transmembrane</keyword>
<evidence type="ECO:0000256" key="11">
    <source>
        <dbReference type="ARBA" id="ARBA00023136"/>
    </source>
</evidence>
<feature type="transmembrane region" description="Helical" evidence="14">
    <location>
        <begin position="301"/>
        <end position="322"/>
    </location>
</feature>
<keyword evidence="5" id="KW-0050">Antiport</keyword>
<dbReference type="Pfam" id="PF07690">
    <property type="entry name" value="MFS_1"/>
    <property type="match status" value="1"/>
</dbReference>
<evidence type="ECO:0000256" key="14">
    <source>
        <dbReference type="SAM" id="Phobius"/>
    </source>
</evidence>
<feature type="transmembrane region" description="Helical" evidence="14">
    <location>
        <begin position="329"/>
        <end position="349"/>
    </location>
</feature>
<feature type="transmembrane region" description="Helical" evidence="14">
    <location>
        <begin position="263"/>
        <end position="281"/>
    </location>
</feature>
<name>A0A1I4GHT9_9LACT</name>
<feature type="transmembrane region" description="Helical" evidence="14">
    <location>
        <begin position="394"/>
        <end position="414"/>
    </location>
</feature>
<dbReference type="PANTHER" id="PTHR23501">
    <property type="entry name" value="MAJOR FACILITATOR SUPERFAMILY"/>
    <property type="match status" value="1"/>
</dbReference>
<sequence>MEAQLSTSQQNTAQEVQVGKAVPVILLLMVFSLVIDNSFKIISPKLVEYFHVSASTVAWQVTLAGLVIGMGAVVYASLSDSISIRSLLIFGILLISAGSFMGYLVHDNYWLVVFARVIQAAGLGATETLYLIFVARYVAPDKQKKYYGFSTSSFQIATVIGTLTGGFITTHLAWQTLFLVPLLSLLVIPFLLKYLPKESGEKKYIDVMGIMLVAAVAVTAMVYLTNFSWLVLIGFILATVVFLLYISKKKNAFITIDFFKNKLFVFTLIAALLIYSTQAAFTLNTFSFLLTDVYQMQLDSVSLMFIPACLAAAIVGSLSGAIASKLNSFKAVVVSMVTIVVTIVLAALFMGASVFLFTFLLILSSCAFAMMYAPLMHTSLEKMPEENKGTAIGFYNLCINIAMSIGFTYSSRFIDGVNLHVFSATVKGHYSEVLLMIAGVAIAALAVFIFLIKGQLPNEKSFSA</sequence>
<feature type="transmembrane region" description="Helical" evidence="14">
    <location>
        <begin position="87"/>
        <end position="105"/>
    </location>
</feature>
<reference evidence="16 17" key="1">
    <citation type="submission" date="2016-10" db="EMBL/GenBank/DDBJ databases">
        <authorList>
            <person name="de Groot N.N."/>
        </authorList>
    </citation>
    <scope>NUCLEOTIDE SEQUENCE [LARGE SCALE GENOMIC DNA]</scope>
    <source>
        <strain evidence="16 17">M79</strain>
    </source>
</reference>
<gene>
    <name evidence="16" type="ORF">SAMN05216438_10459</name>
</gene>
<dbReference type="SUPFAM" id="SSF103473">
    <property type="entry name" value="MFS general substrate transporter"/>
    <property type="match status" value="1"/>
</dbReference>
<dbReference type="Proteomes" id="UP000181969">
    <property type="component" value="Unassembled WGS sequence"/>
</dbReference>
<organism evidence="16 17">
    <name type="scientific">Lactococcus garvieae</name>
    <dbReference type="NCBI Taxonomy" id="1363"/>
    <lineage>
        <taxon>Bacteria</taxon>
        <taxon>Bacillati</taxon>
        <taxon>Bacillota</taxon>
        <taxon>Bacilli</taxon>
        <taxon>Lactobacillales</taxon>
        <taxon>Streptococcaceae</taxon>
        <taxon>Lactococcus</taxon>
    </lineage>
</organism>
<evidence type="ECO:0000256" key="2">
    <source>
        <dbReference type="ARBA" id="ARBA00004651"/>
    </source>
</evidence>
<evidence type="ECO:0000313" key="16">
    <source>
        <dbReference type="EMBL" id="SFL29632.1"/>
    </source>
</evidence>
<evidence type="ECO:0000256" key="6">
    <source>
        <dbReference type="ARBA" id="ARBA00022475"/>
    </source>
</evidence>
<dbReference type="GO" id="GO:0015297">
    <property type="term" value="F:antiporter activity"/>
    <property type="evidence" value="ECO:0007669"/>
    <property type="project" value="UniProtKB-KW"/>
</dbReference>
<evidence type="ECO:0000259" key="15">
    <source>
        <dbReference type="PROSITE" id="PS50850"/>
    </source>
</evidence>
<evidence type="ECO:0000256" key="13">
    <source>
        <dbReference type="ARBA" id="ARBA00040630"/>
    </source>
</evidence>
<feature type="transmembrane region" description="Helical" evidence="14">
    <location>
        <begin position="434"/>
        <end position="452"/>
    </location>
</feature>
<proteinExistence type="inferred from homology"/>
<feature type="transmembrane region" description="Helical" evidence="14">
    <location>
        <begin position="355"/>
        <end position="373"/>
    </location>
</feature>
<evidence type="ECO:0000256" key="3">
    <source>
        <dbReference type="ARBA" id="ARBA00007520"/>
    </source>
</evidence>
<feature type="transmembrane region" description="Helical" evidence="14">
    <location>
        <begin position="229"/>
        <end position="247"/>
    </location>
</feature>
<keyword evidence="11 14" id="KW-0472">Membrane</keyword>
<dbReference type="GO" id="GO:0005886">
    <property type="term" value="C:plasma membrane"/>
    <property type="evidence" value="ECO:0007669"/>
    <property type="project" value="UniProtKB-SubCell"/>
</dbReference>
<dbReference type="InterPro" id="IPR011701">
    <property type="entry name" value="MFS"/>
</dbReference>
<comment type="subcellular location">
    <subcellularLocation>
        <location evidence="2">Cell membrane</location>
        <topology evidence="2">Multi-pass membrane protein</topology>
    </subcellularLocation>
</comment>
<feature type="transmembrane region" description="Helical" evidence="14">
    <location>
        <begin position="174"/>
        <end position="192"/>
    </location>
</feature>
<evidence type="ECO:0000256" key="7">
    <source>
        <dbReference type="ARBA" id="ARBA00022692"/>
    </source>
</evidence>
<evidence type="ECO:0000256" key="1">
    <source>
        <dbReference type="ARBA" id="ARBA00003279"/>
    </source>
</evidence>
<dbReference type="OrthoDB" id="2081604at2"/>
<keyword evidence="4" id="KW-0813">Transport</keyword>
<dbReference type="InterPro" id="IPR036259">
    <property type="entry name" value="MFS_trans_sf"/>
</dbReference>
<dbReference type="GO" id="GO:0046677">
    <property type="term" value="P:response to antibiotic"/>
    <property type="evidence" value="ECO:0007669"/>
    <property type="project" value="UniProtKB-KW"/>
</dbReference>
<dbReference type="Gene3D" id="1.20.1250.20">
    <property type="entry name" value="MFS general substrate transporter like domains"/>
    <property type="match status" value="2"/>
</dbReference>
<evidence type="ECO:0000256" key="8">
    <source>
        <dbReference type="ARBA" id="ARBA00022781"/>
    </source>
</evidence>
<feature type="domain" description="Major facilitator superfamily (MFS) profile" evidence="15">
    <location>
        <begin position="16"/>
        <end position="456"/>
    </location>
</feature>
<evidence type="ECO:0000313" key="17">
    <source>
        <dbReference type="Proteomes" id="UP000181969"/>
    </source>
</evidence>
<keyword evidence="8" id="KW-0375">Hydrogen ion transport</keyword>
<accession>A0A1I4GHT9</accession>
<dbReference type="PROSITE" id="PS50850">
    <property type="entry name" value="MFS"/>
    <property type="match status" value="1"/>
</dbReference>
<dbReference type="AlphaFoldDB" id="A0A1I4GHT9"/>
<feature type="transmembrane region" description="Helical" evidence="14">
    <location>
        <begin position="21"/>
        <end position="42"/>
    </location>
</feature>
<keyword evidence="9 14" id="KW-1133">Transmembrane helix</keyword>
<dbReference type="EMBL" id="FOTJ01000004">
    <property type="protein sequence ID" value="SFL29632.1"/>
    <property type="molecule type" value="Genomic_DNA"/>
</dbReference>
<comment type="similarity">
    <text evidence="3">Belongs to the major facilitator superfamily. TCR/Tet family.</text>
</comment>
<keyword evidence="12" id="KW-0046">Antibiotic resistance</keyword>
<protein>
    <recommendedName>
        <fullName evidence="13">Tetracycline resistance protein</fullName>
    </recommendedName>
</protein>
<dbReference type="RefSeq" id="WP_081354023.1">
    <property type="nucleotide sequence ID" value="NZ_CAXVJC010000009.1"/>
</dbReference>
<dbReference type="PANTHER" id="PTHR23501:SF188">
    <property type="entry name" value="TETRACYCLINE RESISTANCE PROTEIN"/>
    <property type="match status" value="1"/>
</dbReference>
<comment type="function">
    <text evidence="1">Resistance to tetracycline by an active tetracycline efflux. This is an energy-dependent process that decreases the accumulation of the antibiotic in whole cells. This protein functions as a metal-tetracycline/H(+) antiporter.</text>
</comment>
<feature type="transmembrane region" description="Helical" evidence="14">
    <location>
        <begin position="57"/>
        <end position="75"/>
    </location>
</feature>
<evidence type="ECO:0000256" key="9">
    <source>
        <dbReference type="ARBA" id="ARBA00022989"/>
    </source>
</evidence>
<dbReference type="GO" id="GO:1902600">
    <property type="term" value="P:proton transmembrane transport"/>
    <property type="evidence" value="ECO:0007669"/>
    <property type="project" value="UniProtKB-KW"/>
</dbReference>
<evidence type="ECO:0000256" key="12">
    <source>
        <dbReference type="ARBA" id="ARBA00023251"/>
    </source>
</evidence>
<dbReference type="InterPro" id="IPR020846">
    <property type="entry name" value="MFS_dom"/>
</dbReference>
<feature type="transmembrane region" description="Helical" evidence="14">
    <location>
        <begin position="204"/>
        <end position="223"/>
    </location>
</feature>
<evidence type="ECO:0000256" key="4">
    <source>
        <dbReference type="ARBA" id="ARBA00022448"/>
    </source>
</evidence>
<evidence type="ECO:0000256" key="10">
    <source>
        <dbReference type="ARBA" id="ARBA00023065"/>
    </source>
</evidence>
<dbReference type="PRINTS" id="PR01036">
    <property type="entry name" value="TCRTETB"/>
</dbReference>
<feature type="transmembrane region" description="Helical" evidence="14">
    <location>
        <begin position="117"/>
        <end position="139"/>
    </location>
</feature>
<evidence type="ECO:0000256" key="5">
    <source>
        <dbReference type="ARBA" id="ARBA00022449"/>
    </source>
</evidence>
<keyword evidence="10" id="KW-0406">Ion transport</keyword>